<name>A0A226MCD9_CALSU</name>
<dbReference type="SUPFAM" id="SSF50370">
    <property type="entry name" value="Ricin B-like lectins"/>
    <property type="match status" value="1"/>
</dbReference>
<dbReference type="EMBL" id="MCFN01001683">
    <property type="protein sequence ID" value="OXB52946.1"/>
    <property type="molecule type" value="Genomic_DNA"/>
</dbReference>
<keyword evidence="2" id="KW-0732">Signal</keyword>
<comment type="caution">
    <text evidence="4">The sequence shown here is derived from an EMBL/GenBank/DDBJ whole genome shotgun (WGS) entry which is preliminary data.</text>
</comment>
<feature type="signal peptide" evidence="2">
    <location>
        <begin position="1"/>
        <end position="20"/>
    </location>
</feature>
<feature type="chain" id="PRO_5013008392" description="Ricin B lectin domain-containing protein" evidence="2">
    <location>
        <begin position="21"/>
        <end position="455"/>
    </location>
</feature>
<sequence>MILHSALLVPPLLMVGEGRGGEPRRCGPIFLLPHPAADIARSLGAKTVIAIDVGSQDETDLCNYGDSLSGWWLLWKRLNPWAEKVKVPDMAEIQSRLAYVSCVRQLEVVKSSSYCEYIRPPIDRFKTMDFGKFDEIYDVGYEHGKMVFNSWNQGNIIEKMVKDRRSADFYESRRMDVLTYPSAGFTDLAEIISRIEPAKPYPSDAYADEESDYLTEYEDEGPELSRGEEETFAPTEWPGASVVEAWGQTWGQLIGDKGTMYGNIESGQPKQEWGTGPCGDKACGDLYPMEENPYEPLDPPITAPRQKHSPDPPASRSFLLYNRAHNMCVEARGQQLSAAPCRPEAAAQRFQWLPGNRLWNAERRWCVTAATEQNLSLVTLRPCREDGTLQRWECGDGGLLALAGHRLYFNYGNNVQRTVMLYVGDREWSRWVVHGSGDDICTRACQSRPADIYGV</sequence>
<dbReference type="PANTHER" id="PTHR14226:SF26">
    <property type="entry name" value="PATATIN-LIKE PHOSPHOLIPASE DOMAIN-CONTAINING PROTEIN 6"/>
    <property type="match status" value="1"/>
</dbReference>
<reference evidence="4 5" key="1">
    <citation type="submission" date="2016-07" db="EMBL/GenBank/DDBJ databases">
        <title>Disparate Historic Effective Population Sizes Predicted by Modern Levels of Genome Diversity for the Scaled Quail (Callipepla squamata) and the Northern Bobwhite (Colinus virginianus): Inferences from First and Second Generation Draft Genome Assemblies for Sympatric New World Quail.</title>
        <authorList>
            <person name="Oldeschulte D.L."/>
            <person name="Halley Y.A."/>
            <person name="Bhattarai E.K."/>
            <person name="Brashear W.A."/>
            <person name="Hill J."/>
            <person name="Metz R.P."/>
            <person name="Johnson C.D."/>
            <person name="Rollins D."/>
            <person name="Peterson M.J."/>
            <person name="Bickhart D.M."/>
            <person name="Decker J.E."/>
            <person name="Seabury C.M."/>
        </authorList>
    </citation>
    <scope>NUCLEOTIDE SEQUENCE [LARGE SCALE GENOMIC DNA]</scope>
    <source>
        <strain evidence="4 5">Texas</strain>
        <tissue evidence="4">Leg muscle</tissue>
    </source>
</reference>
<gene>
    <name evidence="4" type="ORF">ASZ78_000629</name>
</gene>
<dbReference type="InterPro" id="IPR050301">
    <property type="entry name" value="NTE"/>
</dbReference>
<evidence type="ECO:0000256" key="2">
    <source>
        <dbReference type="SAM" id="SignalP"/>
    </source>
</evidence>
<dbReference type="CDD" id="cd23407">
    <property type="entry name" value="beta-trefoil_Ricin_MRC1"/>
    <property type="match status" value="1"/>
</dbReference>
<dbReference type="InterPro" id="IPR035992">
    <property type="entry name" value="Ricin_B-like_lectins"/>
</dbReference>
<dbReference type="OrthoDB" id="8950604at2759"/>
<dbReference type="GO" id="GO:0005783">
    <property type="term" value="C:endoplasmic reticulum"/>
    <property type="evidence" value="ECO:0007669"/>
    <property type="project" value="TreeGrafter"/>
</dbReference>
<evidence type="ECO:0000259" key="3">
    <source>
        <dbReference type="Pfam" id="PF24562"/>
    </source>
</evidence>
<organism evidence="4 5">
    <name type="scientific">Callipepla squamata</name>
    <name type="common">Scaled quail</name>
    <dbReference type="NCBI Taxonomy" id="9009"/>
    <lineage>
        <taxon>Eukaryota</taxon>
        <taxon>Metazoa</taxon>
        <taxon>Chordata</taxon>
        <taxon>Craniata</taxon>
        <taxon>Vertebrata</taxon>
        <taxon>Euteleostomi</taxon>
        <taxon>Archelosauria</taxon>
        <taxon>Archosauria</taxon>
        <taxon>Dinosauria</taxon>
        <taxon>Saurischia</taxon>
        <taxon>Theropoda</taxon>
        <taxon>Coelurosauria</taxon>
        <taxon>Aves</taxon>
        <taxon>Neognathae</taxon>
        <taxon>Galloanserae</taxon>
        <taxon>Galliformes</taxon>
        <taxon>Odontophoridae</taxon>
        <taxon>Callipepla</taxon>
    </lineage>
</organism>
<feature type="domain" description="Ricin B lectin" evidence="3">
    <location>
        <begin position="315"/>
        <end position="442"/>
    </location>
</feature>
<keyword evidence="5" id="KW-1185">Reference proteome</keyword>
<feature type="region of interest" description="Disordered" evidence="1">
    <location>
        <begin position="291"/>
        <end position="314"/>
    </location>
</feature>
<dbReference type="Pfam" id="PF24562">
    <property type="entry name" value="CysR_MRC2_N"/>
    <property type="match status" value="1"/>
</dbReference>
<protein>
    <recommendedName>
        <fullName evidence="3">Ricin B lectin domain-containing protein</fullName>
    </recommendedName>
</protein>
<feature type="compositionally biased region" description="Acidic residues" evidence="1">
    <location>
        <begin position="213"/>
        <end position="222"/>
    </location>
</feature>
<proteinExistence type="predicted"/>
<dbReference type="PROSITE" id="PS50231">
    <property type="entry name" value="RICIN_B_LECTIN"/>
    <property type="match status" value="1"/>
</dbReference>
<dbReference type="STRING" id="9009.A0A226MCD9"/>
<dbReference type="GO" id="GO:0004622">
    <property type="term" value="F:phosphatidylcholine lysophospholipase activity"/>
    <property type="evidence" value="ECO:0007669"/>
    <property type="project" value="TreeGrafter"/>
</dbReference>
<evidence type="ECO:0000256" key="1">
    <source>
        <dbReference type="SAM" id="MobiDB-lite"/>
    </source>
</evidence>
<dbReference type="PANTHER" id="PTHR14226">
    <property type="entry name" value="NEUROPATHY TARGET ESTERASE/SWISS CHEESE D.MELANOGASTER"/>
    <property type="match status" value="1"/>
</dbReference>
<dbReference type="Gene3D" id="2.80.10.50">
    <property type="match status" value="1"/>
</dbReference>
<dbReference type="Proteomes" id="UP000198323">
    <property type="component" value="Unassembled WGS sequence"/>
</dbReference>
<dbReference type="AlphaFoldDB" id="A0A226MCD9"/>
<accession>A0A226MCD9</accession>
<evidence type="ECO:0000313" key="5">
    <source>
        <dbReference type="Proteomes" id="UP000198323"/>
    </source>
</evidence>
<feature type="region of interest" description="Disordered" evidence="1">
    <location>
        <begin position="213"/>
        <end position="233"/>
    </location>
</feature>
<evidence type="ECO:0000313" key="4">
    <source>
        <dbReference type="EMBL" id="OXB52946.1"/>
    </source>
</evidence>
<dbReference type="InterPro" id="IPR000772">
    <property type="entry name" value="Ricin_B_lectin"/>
</dbReference>